<evidence type="ECO:0008006" key="3">
    <source>
        <dbReference type="Google" id="ProtNLM"/>
    </source>
</evidence>
<dbReference type="Proteomes" id="UP000319374">
    <property type="component" value="Chromosome"/>
</dbReference>
<name>A0A4Y1WZU7_9BACT</name>
<protein>
    <recommendedName>
        <fullName evidence="3">Cytosine deaminase</fullName>
    </recommendedName>
</protein>
<proteinExistence type="predicted"/>
<evidence type="ECO:0000313" key="2">
    <source>
        <dbReference type="Proteomes" id="UP000319374"/>
    </source>
</evidence>
<reference evidence="2" key="1">
    <citation type="submission" date="2019-06" db="EMBL/GenBank/DDBJ databases">
        <title>Alistipes onderdonkii subsp. vulgaris subsp. nov., Alistipes dispar sp. nov. and Alistipes communis sp. nov., isolated from human faeces, and creation of Alistipes onderdonkii subsp. onderdonkii subsp. nov.</title>
        <authorList>
            <person name="Sakamoto M."/>
            <person name="Ikeyama N."/>
            <person name="Ogata Y."/>
            <person name="Suda W."/>
            <person name="Iino T."/>
            <person name="Hattori M."/>
            <person name="Ohkuma M."/>
        </authorList>
    </citation>
    <scope>NUCLEOTIDE SEQUENCE [LARGE SCALE GENOMIC DNA]</scope>
    <source>
        <strain evidence="2">5CPEGH6</strain>
    </source>
</reference>
<gene>
    <name evidence="1" type="ORF">A5CPEGH6_10980</name>
</gene>
<dbReference type="KEGG" id="ada:A5CPEGH6_10980"/>
<dbReference type="AlphaFoldDB" id="A0A4Y1WZU7"/>
<organism evidence="1 2">
    <name type="scientific">Alistipes dispar</name>
    <dbReference type="NCBI Taxonomy" id="2585119"/>
    <lineage>
        <taxon>Bacteria</taxon>
        <taxon>Pseudomonadati</taxon>
        <taxon>Bacteroidota</taxon>
        <taxon>Bacteroidia</taxon>
        <taxon>Bacteroidales</taxon>
        <taxon>Rikenellaceae</taxon>
        <taxon>Alistipes</taxon>
    </lineage>
</organism>
<dbReference type="EMBL" id="AP019736">
    <property type="protein sequence ID" value="BBL06460.1"/>
    <property type="molecule type" value="Genomic_DNA"/>
</dbReference>
<accession>A0A4Y1WZU7</accession>
<evidence type="ECO:0000313" key="1">
    <source>
        <dbReference type="EMBL" id="BBL06460.1"/>
    </source>
</evidence>
<sequence length="122" mass="13283">MSVSSPMNSSAQPCRRIASNRLWTPRGIVRDPLVEVAEGGRILSVRSCGEPDRLPATEFYAGLLVPGFPSDCRAVFERLRAASASLSEQLPGLVRSDGVLVVISGLDYDTLRLTAQSRIRRL</sequence>
<keyword evidence="2" id="KW-1185">Reference proteome</keyword>